<feature type="domain" description="CusB-like beta-barrel" evidence="5">
    <location>
        <begin position="253"/>
        <end position="327"/>
    </location>
</feature>
<feature type="region of interest" description="Disordered" evidence="3">
    <location>
        <begin position="34"/>
        <end position="63"/>
    </location>
</feature>
<dbReference type="EMBL" id="DF820467">
    <property type="protein sequence ID" value="GAK58267.1"/>
    <property type="molecule type" value="Genomic_DNA"/>
</dbReference>
<evidence type="ECO:0000259" key="5">
    <source>
        <dbReference type="Pfam" id="PF25954"/>
    </source>
</evidence>
<dbReference type="AlphaFoldDB" id="A0A081C112"/>
<evidence type="ECO:0000256" key="1">
    <source>
        <dbReference type="ARBA" id="ARBA00009477"/>
    </source>
</evidence>
<dbReference type="PANTHER" id="PTHR30469">
    <property type="entry name" value="MULTIDRUG RESISTANCE PROTEIN MDTA"/>
    <property type="match status" value="1"/>
</dbReference>
<dbReference type="PANTHER" id="PTHR30469:SF15">
    <property type="entry name" value="HLYD FAMILY OF SECRETION PROTEINS"/>
    <property type="match status" value="1"/>
</dbReference>
<dbReference type="Gene3D" id="2.40.50.100">
    <property type="match status" value="1"/>
</dbReference>
<proteinExistence type="inferred from homology"/>
<dbReference type="eggNOG" id="COG0845">
    <property type="taxonomic scope" value="Bacteria"/>
</dbReference>
<feature type="compositionally biased region" description="Polar residues" evidence="3">
    <location>
        <begin position="34"/>
        <end position="48"/>
    </location>
</feature>
<feature type="coiled-coil region" evidence="2">
    <location>
        <begin position="179"/>
        <end position="220"/>
    </location>
</feature>
<reference evidence="6" key="1">
    <citation type="journal article" date="2015" name="PeerJ">
        <title>First genomic representation of candidate bacterial phylum KSB3 points to enhanced environmental sensing as a trigger of wastewater bulking.</title>
        <authorList>
            <person name="Sekiguchi Y."/>
            <person name="Ohashi A."/>
            <person name="Parks D.H."/>
            <person name="Yamauchi T."/>
            <person name="Tyson G.W."/>
            <person name="Hugenholtz P."/>
        </authorList>
    </citation>
    <scope>NUCLEOTIDE SEQUENCE [LARGE SCALE GENOMIC DNA]</scope>
</reference>
<dbReference type="HOGENOM" id="CLU_018816_2_1_0"/>
<dbReference type="FunFam" id="2.40.30.170:FF:000010">
    <property type="entry name" value="Efflux RND transporter periplasmic adaptor subunit"/>
    <property type="match status" value="1"/>
</dbReference>
<keyword evidence="2" id="KW-0175">Coiled coil</keyword>
<dbReference type="InterPro" id="IPR058792">
    <property type="entry name" value="Beta-barrel_RND_2"/>
</dbReference>
<accession>A0A081C112</accession>
<dbReference type="SUPFAM" id="SSF111369">
    <property type="entry name" value="HlyD-like secretion proteins"/>
    <property type="match status" value="1"/>
</dbReference>
<sequence length="404" mass="44881">MKKKILLVVGTILVLAIGGYLGYSFGKKSMEKSLQQQTTEQSTPQGAAQSSQSPVQTSQTLQEGQGIPVKVAPVKQEDIHITQTFYGTAVPYAEANVQGKHGGEIVVLKGKEGDSVKKGEVIVEFDDSDLQLEIQQAITAKNTALQNVNQAQSNFETIRTNATRYEELLKEGFVPKQQVDEVNNQLQAAQAALNTSLEAVKQTDAQIRLLQNKLQDLKITAPISGIIDEKRYNLHEIYSAGEIIFHLIDIDRVYIEVEIPESYISQIQENMTLQVFFDSLQDQEFSGNIERIIPKGDRQSRNFLAKALVKNPNHVVKPGMFSRVNIEIESIPDALVIPKKALVKEGENHYVFKVVDSNVQKIPVVVRYDEGVNAAISADELQPEDQVVIEGTHLLKPDVRVKVL</sequence>
<evidence type="ECO:0000313" key="6">
    <source>
        <dbReference type="EMBL" id="GAK58267.1"/>
    </source>
</evidence>
<dbReference type="GO" id="GO:1990281">
    <property type="term" value="C:efflux pump complex"/>
    <property type="evidence" value="ECO:0007669"/>
    <property type="project" value="TreeGrafter"/>
</dbReference>
<dbReference type="InterPro" id="IPR058625">
    <property type="entry name" value="MdtA-like_BSH"/>
</dbReference>
<dbReference type="STRING" id="1499967.U27_05240"/>
<evidence type="ECO:0000256" key="2">
    <source>
        <dbReference type="SAM" id="Coils"/>
    </source>
</evidence>
<protein>
    <submittedName>
        <fullName evidence="6">Secretion protein</fullName>
    </submittedName>
</protein>
<dbReference type="Pfam" id="PF25917">
    <property type="entry name" value="BSH_RND"/>
    <property type="match status" value="1"/>
</dbReference>
<dbReference type="InterPro" id="IPR006143">
    <property type="entry name" value="RND_pump_MFP"/>
</dbReference>
<gene>
    <name evidence="6" type="ORF">U27_05240</name>
</gene>
<dbReference type="Gene3D" id="2.40.30.170">
    <property type="match status" value="1"/>
</dbReference>
<dbReference type="Proteomes" id="UP000030661">
    <property type="component" value="Unassembled WGS sequence"/>
</dbReference>
<organism evidence="6">
    <name type="scientific">Vecturithrix granuli</name>
    <dbReference type="NCBI Taxonomy" id="1499967"/>
    <lineage>
        <taxon>Bacteria</taxon>
        <taxon>Candidatus Moduliflexota</taxon>
        <taxon>Candidatus Vecturitrichia</taxon>
        <taxon>Candidatus Vecturitrichales</taxon>
        <taxon>Candidatus Vecturitrichaceae</taxon>
        <taxon>Candidatus Vecturithrix</taxon>
    </lineage>
</organism>
<feature type="domain" description="Multidrug resistance protein MdtA-like barrel-sandwich hybrid" evidence="4">
    <location>
        <begin position="95"/>
        <end position="232"/>
    </location>
</feature>
<dbReference type="GO" id="GO:0015562">
    <property type="term" value="F:efflux transmembrane transporter activity"/>
    <property type="evidence" value="ECO:0007669"/>
    <property type="project" value="TreeGrafter"/>
</dbReference>
<comment type="similarity">
    <text evidence="1">Belongs to the membrane fusion protein (MFP) (TC 8.A.1) family.</text>
</comment>
<evidence type="ECO:0000259" key="4">
    <source>
        <dbReference type="Pfam" id="PF25917"/>
    </source>
</evidence>
<dbReference type="Pfam" id="PF25954">
    <property type="entry name" value="Beta-barrel_RND_2"/>
    <property type="match status" value="1"/>
</dbReference>
<dbReference type="Gene3D" id="2.40.420.20">
    <property type="match status" value="1"/>
</dbReference>
<evidence type="ECO:0000313" key="7">
    <source>
        <dbReference type="Proteomes" id="UP000030661"/>
    </source>
</evidence>
<keyword evidence="7" id="KW-1185">Reference proteome</keyword>
<dbReference type="Gene3D" id="1.10.287.470">
    <property type="entry name" value="Helix hairpin bin"/>
    <property type="match status" value="1"/>
</dbReference>
<name>A0A081C112_VECG1</name>
<evidence type="ECO:0000256" key="3">
    <source>
        <dbReference type="SAM" id="MobiDB-lite"/>
    </source>
</evidence>
<feature type="compositionally biased region" description="Low complexity" evidence="3">
    <location>
        <begin position="49"/>
        <end position="62"/>
    </location>
</feature>
<dbReference type="NCBIfam" id="TIGR01730">
    <property type="entry name" value="RND_mfp"/>
    <property type="match status" value="1"/>
</dbReference>